<organism evidence="4 5">
    <name type="scientific">Porites lobata</name>
    <dbReference type="NCBI Taxonomy" id="104759"/>
    <lineage>
        <taxon>Eukaryota</taxon>
        <taxon>Metazoa</taxon>
        <taxon>Cnidaria</taxon>
        <taxon>Anthozoa</taxon>
        <taxon>Hexacorallia</taxon>
        <taxon>Scleractinia</taxon>
        <taxon>Fungiina</taxon>
        <taxon>Poritidae</taxon>
        <taxon>Porites</taxon>
    </lineage>
</organism>
<accession>A0ABN8PC22</accession>
<feature type="non-terminal residue" evidence="4">
    <location>
        <position position="1"/>
    </location>
</feature>
<protein>
    <recommendedName>
        <fullName evidence="3">C2H2-type domain-containing protein</fullName>
    </recommendedName>
</protein>
<feature type="region of interest" description="Disordered" evidence="2">
    <location>
        <begin position="336"/>
        <end position="370"/>
    </location>
</feature>
<sequence length="585" mass="67679">RLVTDNIDLAVQARHQSSSHQNKSLHWTHCFAVKNRCVEGLKSAVIHHIPHKYLNEMKQKSKQISNPFKCLLGLDFLNTNKSGDMAELLKKFQEEHVPMKEDHVLHKTIVHGDQLTEERERNVQWTFKLGETEADWLEGLECTFSEFHLKMCMYQVSNKIFVKEESAGEKGTSFAQMNRSENSNAKKVPTKDFNAYFHESKTFASILAAWMEFTGMDSIDSLPTTRQLPDRAVLKKWGNEQKRDWLSKEVVEFLNVYVFIQTSCDVNEFVAAVDELDTQGRNGYPFRECGEVFNNHPARVDHERTQHGKVPNTFEDRDEFGYYICRIRCGKTYKTKQGSNQHERSQHADQMNETPHQTDNGADQEAQDHSEECVHNYHSARLTFGLLMMVFNDSVKEGDSASLLKFLKVALLFLHTHNRVKYAYVVLLFLAKVYAILSEKLAFEVLHNRAFNNSRKAGGNFPLDLRMEHLNKLLKLTLKQLASNISEPATQRIAKSLSTLEDILCMADIDCNLKARSGFHSSKHLDETVITITKDLHDIKAFSVQPGREYKSFKGFKRNLLHKLDYREFYSWVSKPFAVWQSMYY</sequence>
<dbReference type="InterPro" id="IPR046496">
    <property type="entry name" value="DUF6589"/>
</dbReference>
<dbReference type="EMBL" id="CALNXK010000065">
    <property type="protein sequence ID" value="CAH3140647.1"/>
    <property type="molecule type" value="Genomic_DNA"/>
</dbReference>
<keyword evidence="1" id="KW-0863">Zinc-finger</keyword>
<feature type="domain" description="C2H2-type" evidence="3">
    <location>
        <begin position="323"/>
        <end position="352"/>
    </location>
</feature>
<keyword evidence="1" id="KW-0479">Metal-binding</keyword>
<reference evidence="4 5" key="1">
    <citation type="submission" date="2022-05" db="EMBL/GenBank/DDBJ databases">
        <authorList>
            <consortium name="Genoscope - CEA"/>
            <person name="William W."/>
        </authorList>
    </citation>
    <scope>NUCLEOTIDE SEQUENCE [LARGE SCALE GENOMIC DNA]</scope>
</reference>
<gene>
    <name evidence="4" type="ORF">PLOB_00041581</name>
</gene>
<evidence type="ECO:0000256" key="1">
    <source>
        <dbReference type="PROSITE-ProRule" id="PRU00042"/>
    </source>
</evidence>
<comment type="caution">
    <text evidence="4">The sequence shown here is derived from an EMBL/GenBank/DDBJ whole genome shotgun (WGS) entry which is preliminary data.</text>
</comment>
<feature type="compositionally biased region" description="Polar residues" evidence="2">
    <location>
        <begin position="348"/>
        <end position="361"/>
    </location>
</feature>
<dbReference type="Gene3D" id="3.30.160.60">
    <property type="entry name" value="Classic Zinc Finger"/>
    <property type="match status" value="1"/>
</dbReference>
<evidence type="ECO:0000313" key="4">
    <source>
        <dbReference type="EMBL" id="CAH3140647.1"/>
    </source>
</evidence>
<dbReference type="PROSITE" id="PS50157">
    <property type="entry name" value="ZINC_FINGER_C2H2_2"/>
    <property type="match status" value="1"/>
</dbReference>
<dbReference type="Proteomes" id="UP001159405">
    <property type="component" value="Unassembled WGS sequence"/>
</dbReference>
<proteinExistence type="predicted"/>
<dbReference type="Pfam" id="PF20231">
    <property type="entry name" value="DUF6589"/>
    <property type="match status" value="1"/>
</dbReference>
<evidence type="ECO:0000313" key="5">
    <source>
        <dbReference type="Proteomes" id="UP001159405"/>
    </source>
</evidence>
<keyword evidence="5" id="KW-1185">Reference proteome</keyword>
<evidence type="ECO:0000256" key="2">
    <source>
        <dbReference type="SAM" id="MobiDB-lite"/>
    </source>
</evidence>
<evidence type="ECO:0000259" key="3">
    <source>
        <dbReference type="PROSITE" id="PS50157"/>
    </source>
</evidence>
<dbReference type="InterPro" id="IPR013087">
    <property type="entry name" value="Znf_C2H2_type"/>
</dbReference>
<dbReference type="PROSITE" id="PS00028">
    <property type="entry name" value="ZINC_FINGER_C2H2_1"/>
    <property type="match status" value="1"/>
</dbReference>
<name>A0ABN8PC22_9CNID</name>
<keyword evidence="1" id="KW-0862">Zinc</keyword>